<feature type="transmembrane region" description="Helical" evidence="1">
    <location>
        <begin position="424"/>
        <end position="443"/>
    </location>
</feature>
<evidence type="ECO:0000256" key="1">
    <source>
        <dbReference type="SAM" id="Phobius"/>
    </source>
</evidence>
<dbReference type="InterPro" id="IPR038729">
    <property type="entry name" value="Rad50/SbcC_AAA"/>
</dbReference>
<dbReference type="GO" id="GO:0016887">
    <property type="term" value="F:ATP hydrolysis activity"/>
    <property type="evidence" value="ECO:0007669"/>
    <property type="project" value="InterPro"/>
</dbReference>
<evidence type="ECO:0000313" key="4">
    <source>
        <dbReference type="Proteomes" id="UP000006238"/>
    </source>
</evidence>
<dbReference type="eggNOG" id="COG4717">
    <property type="taxonomic scope" value="Bacteria"/>
</dbReference>
<dbReference type="Proteomes" id="UP000006238">
    <property type="component" value="Unassembled WGS sequence"/>
</dbReference>
<gene>
    <name evidence="3" type="ORF">BUTYVIB_02331</name>
</gene>
<keyword evidence="1" id="KW-0472">Membrane</keyword>
<dbReference type="Gene3D" id="3.40.50.300">
    <property type="entry name" value="P-loop containing nucleotide triphosphate hydrolases"/>
    <property type="match status" value="2"/>
</dbReference>
<comment type="caution">
    <text evidence="3">The sequence shown here is derived from an EMBL/GenBank/DDBJ whole genome shotgun (WGS) entry which is preliminary data.</text>
</comment>
<dbReference type="PANTHER" id="PTHR41259">
    <property type="entry name" value="DOUBLE-STRAND BREAK REPAIR RAD50 ATPASE, PUTATIVE-RELATED"/>
    <property type="match status" value="1"/>
</dbReference>
<protein>
    <recommendedName>
        <fullName evidence="2">Rad50/SbcC-type AAA domain-containing protein</fullName>
    </recommendedName>
</protein>
<dbReference type="EMBL" id="ABWN01000040">
    <property type="protein sequence ID" value="EFF67464.1"/>
    <property type="molecule type" value="Genomic_DNA"/>
</dbReference>
<accession>D4S2K9</accession>
<dbReference type="InterPro" id="IPR027417">
    <property type="entry name" value="P-loop_NTPase"/>
</dbReference>
<dbReference type="Pfam" id="PF13476">
    <property type="entry name" value="AAA_23"/>
    <property type="match status" value="1"/>
</dbReference>
<keyword evidence="1" id="KW-1133">Transmembrane helix</keyword>
<dbReference type="HOGENOM" id="CLU_015588_0_0_9"/>
<dbReference type="eggNOG" id="COG0419">
    <property type="taxonomic scope" value="Bacteria"/>
</dbReference>
<dbReference type="STRING" id="45851.BHV86_04000"/>
<sequence>MKLIRCEIQNFGKIRKGTYEFKDGCNAFCERNGWGKSTLAAFIKIMLYGFENERTRSEFENERRRFRPWQGGVYGGKLVFESNGETYEIERIFGSREKDDKFCVRNLRTNLEDTSFLPNVGEALFKIDRESFDRTVFISQSDCATSSTDSINAKLGNLVENTNDINNYDSANQAMIDVINKLSPDKKNGSLNVLSNSIAELRNTLIHKKEIDEAISDNVKTMKEKEEYFENLKDRQKELQESQETTSHLMEIKTKQEKYQGLVHEAQIRREALDKEQKNFPGAIPEETEIDEIIEVGSKLTGLNQSVANYTLTPEEQNELESWDSKFKDTPPAPEEVDAVIKETANYFRMSQEYSKTQQPVVDDSKIKEYEARFSGNIPREVELDSRLETWNKRNARANAIPAKEASLDALRNAPSKVSITPTIFIGGLLAFAGFILFLLPMVSKSIAGSAKVTMNAGGILAFVVGVILVIVGIVNVKSNTSHVNPEVDKLLDEIKKDKDYVEAIDGQMQLFLTKYKLPFDTERVTEYIFGLKNMLKEYEELVDKKDEVVHDDAIEKLQESSNKIEAFITKYYGASQGDNYLELIHDLQYGSETYRYLFAKKQALAQFETERDEVLKVIQDFFDRLNIKMQSDLYTQLVNMKSHLQAYRICLQEWEHADAEVKKFEAAEDMNVIKNTQLPEKLESLETLHTQLVEIAEQIDETHKFLDEITKVVSDLYLKKEEFDDAEDSLKDLSEKYEADNKKYDLVSKARDFLETARTNIIGKYIGPIKAGFSKYYNILTHESADRYHIDANTHLTVEEEGMQREVHFFSSGYQDMIGICMRMSLVAAMYKEEKPFIIFDDPFINLDMDKTEGALQFLEEVSKEYQVIYFTCNDSRIRK</sequence>
<keyword evidence="1" id="KW-0812">Transmembrane</keyword>
<proteinExistence type="predicted"/>
<dbReference type="GeneID" id="98917559"/>
<evidence type="ECO:0000313" key="3">
    <source>
        <dbReference type="EMBL" id="EFF67464.1"/>
    </source>
</evidence>
<dbReference type="GO" id="GO:0006302">
    <property type="term" value="P:double-strand break repair"/>
    <property type="evidence" value="ECO:0007669"/>
    <property type="project" value="InterPro"/>
</dbReference>
<feature type="domain" description="Rad50/SbcC-type AAA" evidence="2">
    <location>
        <begin position="6"/>
        <end position="242"/>
    </location>
</feature>
<dbReference type="AlphaFoldDB" id="D4S2K9"/>
<name>D4S2K9_9FIRM</name>
<reference evidence="3 4" key="1">
    <citation type="submission" date="2010-02" db="EMBL/GenBank/DDBJ databases">
        <authorList>
            <person name="Weinstock G."/>
            <person name="Sodergren E."/>
            <person name="Clifton S."/>
            <person name="Fulton L."/>
            <person name="Fulton B."/>
            <person name="Courtney L."/>
            <person name="Fronick C."/>
            <person name="Harrison M."/>
            <person name="Strong C."/>
            <person name="Farmer C."/>
            <person name="Delahaunty K."/>
            <person name="Markovic C."/>
            <person name="Hall O."/>
            <person name="Minx P."/>
            <person name="Tomlinson C."/>
            <person name="Mitreva M."/>
            <person name="Nelson J."/>
            <person name="Hou S."/>
            <person name="Wollam A."/>
            <person name="Pepin K.H."/>
            <person name="Johnson M."/>
            <person name="Bhonagiri V."/>
            <person name="Zhang X."/>
            <person name="Suruliraj S."/>
            <person name="Warren W."/>
            <person name="Chinwalla A."/>
            <person name="Mardis E.R."/>
            <person name="Wilson R.K."/>
        </authorList>
    </citation>
    <scope>NUCLEOTIDE SEQUENCE [LARGE SCALE GENOMIC DNA]</scope>
    <source>
        <strain evidence="3 4">DSM 2876</strain>
    </source>
</reference>
<dbReference type="SUPFAM" id="SSF52540">
    <property type="entry name" value="P-loop containing nucleoside triphosphate hydrolases"/>
    <property type="match status" value="1"/>
</dbReference>
<feature type="transmembrane region" description="Helical" evidence="1">
    <location>
        <begin position="455"/>
        <end position="475"/>
    </location>
</feature>
<dbReference type="RefSeq" id="WP_005604421.1">
    <property type="nucleotide sequence ID" value="NZ_GG663524.1"/>
</dbReference>
<keyword evidence="4" id="KW-1185">Reference proteome</keyword>
<dbReference type="PANTHER" id="PTHR41259:SF1">
    <property type="entry name" value="DOUBLE-STRAND BREAK REPAIR RAD50 ATPASE, PUTATIVE-RELATED"/>
    <property type="match status" value="1"/>
</dbReference>
<organism evidence="3 4">
    <name type="scientific">Eshraghiella crossota DSM 2876</name>
    <dbReference type="NCBI Taxonomy" id="511680"/>
    <lineage>
        <taxon>Bacteria</taxon>
        <taxon>Bacillati</taxon>
        <taxon>Bacillota</taxon>
        <taxon>Clostridia</taxon>
        <taxon>Lachnospirales</taxon>
        <taxon>Lachnospiraceae</taxon>
        <taxon>Eshraghiella</taxon>
    </lineage>
</organism>
<evidence type="ECO:0000259" key="2">
    <source>
        <dbReference type="Pfam" id="PF13476"/>
    </source>
</evidence>